<accession>A0AB34JTP1</accession>
<reference evidence="2 3" key="1">
    <citation type="journal article" date="2024" name="Science">
        <title>Giant polyketide synthase enzymes in the biosynthesis of giant marine polyether toxins.</title>
        <authorList>
            <person name="Fallon T.R."/>
            <person name="Shende V.V."/>
            <person name="Wierzbicki I.H."/>
            <person name="Pendleton A.L."/>
            <person name="Watervoot N.F."/>
            <person name="Auber R.P."/>
            <person name="Gonzalez D.J."/>
            <person name="Wisecaver J.H."/>
            <person name="Moore B.S."/>
        </authorList>
    </citation>
    <scope>NUCLEOTIDE SEQUENCE [LARGE SCALE GENOMIC DNA]</scope>
    <source>
        <strain evidence="2 3">12B1</strain>
    </source>
</reference>
<evidence type="ECO:0000256" key="1">
    <source>
        <dbReference type="SAM" id="MobiDB-lite"/>
    </source>
</evidence>
<proteinExistence type="predicted"/>
<dbReference type="AlphaFoldDB" id="A0AB34JTP1"/>
<dbReference type="PROSITE" id="PS50096">
    <property type="entry name" value="IQ"/>
    <property type="match status" value="1"/>
</dbReference>
<feature type="region of interest" description="Disordered" evidence="1">
    <location>
        <begin position="390"/>
        <end position="479"/>
    </location>
</feature>
<evidence type="ECO:0000313" key="2">
    <source>
        <dbReference type="EMBL" id="KAL1525035.1"/>
    </source>
</evidence>
<dbReference type="Proteomes" id="UP001515480">
    <property type="component" value="Unassembled WGS sequence"/>
</dbReference>
<gene>
    <name evidence="2" type="ORF">AB1Y20_019908</name>
</gene>
<organism evidence="2 3">
    <name type="scientific">Prymnesium parvum</name>
    <name type="common">Toxic golden alga</name>
    <dbReference type="NCBI Taxonomy" id="97485"/>
    <lineage>
        <taxon>Eukaryota</taxon>
        <taxon>Haptista</taxon>
        <taxon>Haptophyta</taxon>
        <taxon>Prymnesiophyceae</taxon>
        <taxon>Prymnesiales</taxon>
        <taxon>Prymnesiaceae</taxon>
        <taxon>Prymnesium</taxon>
    </lineage>
</organism>
<feature type="region of interest" description="Disordered" evidence="1">
    <location>
        <begin position="594"/>
        <end position="621"/>
    </location>
</feature>
<sequence length="723" mass="78189">MAADAPLKGKAAPRPGAQSSVKLRGWRHIAATVEMQSLLSDFKVKAKVKEAMTVDTSHVVTAVSDEDLRSRVPKFLQGHSSFNVEHRLVERFRLRLHPLVREALEPWWHTAQHSMRAAGGDGERISRQEYIRIFTCVFTAMVEDSFNESEAIASAQEDWERDSKGNATMGRNDFLDALFELADMWTDTIGAEEYASFLNLTLKSVTQMDGDHLTWKATVNPGAFFAELTDMESKEGPRQFEHQPKVLKLMSLRHGLMALRKLQALGRGRVARMRFKHVKQATRVADIGVNGALDQGADAVVSRGLGYSCDHSNVDGAQRKDCEARPGDTPGDIHSINMTIGGSQGNQSTNQGKEGARPGDTSGCSQDEHATNQGMDGAACPGDKACGSACGSGVDGSSIQGKDDRLEEEPSAVMLPRPPPAPEGPLGSSSPRKASQGRKRREGTQGSAPEITPGTRRTPQQVGQACPPNSPRGRRITGTPVKAVNLTFDEAAERQGAQIAAAPWRPPSPGEDEMPSLVPTLLAEFTSRPMAVSTPAEEGANGRVSCTPRDTMGTRHYPHPQHGKAVYSIPSNTGILPYTCNMAMDYVLSQRVREMSPRRASRPPSSVSQVHAPRPAGARGRTPANLLFEVPLVNGEFSPPGWGRSAQAALERNESTSIVTHSSRSRVHGVGGYKWSVKPAKGGTCSNGFDKGVPQSSNPTWETKKLGRPEWVPARNSLGRVES</sequence>
<dbReference type="EMBL" id="JBGBPQ010000004">
    <property type="protein sequence ID" value="KAL1525035.1"/>
    <property type="molecule type" value="Genomic_DNA"/>
</dbReference>
<protein>
    <submittedName>
        <fullName evidence="2">Uncharacterized protein</fullName>
    </submittedName>
</protein>
<feature type="region of interest" description="Disordered" evidence="1">
    <location>
        <begin position="336"/>
        <end position="370"/>
    </location>
</feature>
<feature type="region of interest" description="Disordered" evidence="1">
    <location>
        <begin position="686"/>
        <end position="723"/>
    </location>
</feature>
<name>A0AB34JTP1_PRYPA</name>
<keyword evidence="3" id="KW-1185">Reference proteome</keyword>
<comment type="caution">
    <text evidence="2">The sequence shown here is derived from an EMBL/GenBank/DDBJ whole genome shotgun (WGS) entry which is preliminary data.</text>
</comment>
<evidence type="ECO:0000313" key="3">
    <source>
        <dbReference type="Proteomes" id="UP001515480"/>
    </source>
</evidence>